<sequence length="60" mass="6308">MNPSLPHASPTSVFFPFPVAAHDIAATTLSIETWWRTAVAAAPSTGDASILGIGMNRLDK</sequence>
<organism evidence="1">
    <name type="scientific">Oryza punctata</name>
    <name type="common">Red rice</name>
    <dbReference type="NCBI Taxonomy" id="4537"/>
    <lineage>
        <taxon>Eukaryota</taxon>
        <taxon>Viridiplantae</taxon>
        <taxon>Streptophyta</taxon>
        <taxon>Embryophyta</taxon>
        <taxon>Tracheophyta</taxon>
        <taxon>Spermatophyta</taxon>
        <taxon>Magnoliopsida</taxon>
        <taxon>Liliopsida</taxon>
        <taxon>Poales</taxon>
        <taxon>Poaceae</taxon>
        <taxon>BOP clade</taxon>
        <taxon>Oryzoideae</taxon>
        <taxon>Oryzeae</taxon>
        <taxon>Oryzinae</taxon>
        <taxon>Oryza</taxon>
    </lineage>
</organism>
<reference evidence="1" key="1">
    <citation type="submission" date="2015-04" db="UniProtKB">
        <authorList>
            <consortium name="EnsemblPlants"/>
        </authorList>
    </citation>
    <scope>IDENTIFICATION</scope>
</reference>
<name>A0A0E0LPU1_ORYPU</name>
<dbReference type="EnsemblPlants" id="OPUNC07G24860.1">
    <property type="protein sequence ID" value="OPUNC07G24860.1"/>
    <property type="gene ID" value="OPUNC07G24860"/>
</dbReference>
<evidence type="ECO:0000313" key="1">
    <source>
        <dbReference type="EnsemblPlants" id="OPUNC07G24860.1"/>
    </source>
</evidence>
<dbReference type="HOGENOM" id="CLU_2945783_0_0_1"/>
<dbReference type="Gramene" id="OPUNC07G24860.1">
    <property type="protein sequence ID" value="OPUNC07G24860.1"/>
    <property type="gene ID" value="OPUNC07G24860"/>
</dbReference>
<dbReference type="AlphaFoldDB" id="A0A0E0LPU1"/>
<dbReference type="Proteomes" id="UP000026962">
    <property type="component" value="Chromosome 7"/>
</dbReference>
<reference evidence="1" key="2">
    <citation type="submission" date="2018-05" db="EMBL/GenBank/DDBJ databases">
        <title>OpunRS2 (Oryza punctata Reference Sequence Version 2).</title>
        <authorList>
            <person name="Zhang J."/>
            <person name="Kudrna D."/>
            <person name="Lee S."/>
            <person name="Talag J."/>
            <person name="Welchert J."/>
            <person name="Wing R.A."/>
        </authorList>
    </citation>
    <scope>NUCLEOTIDE SEQUENCE [LARGE SCALE GENOMIC DNA]</scope>
</reference>
<protein>
    <submittedName>
        <fullName evidence="1">Uncharacterized protein</fullName>
    </submittedName>
</protein>
<proteinExistence type="predicted"/>
<keyword evidence="2" id="KW-1185">Reference proteome</keyword>
<accession>A0A0E0LPU1</accession>
<evidence type="ECO:0000313" key="2">
    <source>
        <dbReference type="Proteomes" id="UP000026962"/>
    </source>
</evidence>